<dbReference type="SUPFAM" id="SSF54197">
    <property type="entry name" value="HIT-like"/>
    <property type="match status" value="1"/>
</dbReference>
<keyword evidence="4" id="KW-1185">Reference proteome</keyword>
<proteinExistence type="predicted"/>
<evidence type="ECO:0000256" key="1">
    <source>
        <dbReference type="PROSITE-ProRule" id="PRU00464"/>
    </source>
</evidence>
<name>A0ABQ3EBP5_9HYPH</name>
<feature type="short sequence motif" description="Histidine triad motif" evidence="1">
    <location>
        <begin position="95"/>
        <end position="99"/>
    </location>
</feature>
<dbReference type="Proteomes" id="UP000637980">
    <property type="component" value="Unassembled WGS sequence"/>
</dbReference>
<protein>
    <submittedName>
        <fullName evidence="3">Histidine triad protein</fullName>
    </submittedName>
</protein>
<dbReference type="InterPro" id="IPR036265">
    <property type="entry name" value="HIT-like_sf"/>
</dbReference>
<sequence length="153" mass="17253">MTEQSDCPFCKIALKHYSVYEVYRDDQIVAFLDRGPIRPGHLQIVPLEHYAYFDDLPPELAAKVVQLGQHLAKVQKQITGVDRVAFLFTGGDIPHAHAHLVPMHDKADITSRRYIVEEDLTFEPRPRATHDEQTAMAAKLMSALGTTGSKCRQ</sequence>
<dbReference type="Gene3D" id="3.30.428.10">
    <property type="entry name" value="HIT-like"/>
    <property type="match status" value="1"/>
</dbReference>
<accession>A0ABQ3EBP5</accession>
<dbReference type="InterPro" id="IPR001310">
    <property type="entry name" value="Histidine_triad_HIT"/>
</dbReference>
<dbReference type="PANTHER" id="PTHR46648">
    <property type="entry name" value="HIT FAMILY PROTEIN 1"/>
    <property type="match status" value="1"/>
</dbReference>
<evidence type="ECO:0000313" key="3">
    <source>
        <dbReference type="EMBL" id="GHB29661.1"/>
    </source>
</evidence>
<dbReference type="PANTHER" id="PTHR46648:SF1">
    <property type="entry name" value="ADENOSINE 5'-MONOPHOSPHORAMIDASE HNT1"/>
    <property type="match status" value="1"/>
</dbReference>
<reference evidence="4" key="1">
    <citation type="journal article" date="2019" name="Int. J. Syst. Evol. Microbiol.">
        <title>The Global Catalogue of Microorganisms (GCM) 10K type strain sequencing project: providing services to taxonomists for standard genome sequencing and annotation.</title>
        <authorList>
            <consortium name="The Broad Institute Genomics Platform"/>
            <consortium name="The Broad Institute Genome Sequencing Center for Infectious Disease"/>
            <person name="Wu L."/>
            <person name="Ma J."/>
        </authorList>
    </citation>
    <scope>NUCLEOTIDE SEQUENCE [LARGE SCALE GENOMIC DNA]</scope>
    <source>
        <strain evidence="4">KCTC 12861</strain>
    </source>
</reference>
<feature type="domain" description="HIT" evidence="2">
    <location>
        <begin position="8"/>
        <end position="111"/>
    </location>
</feature>
<evidence type="ECO:0000313" key="4">
    <source>
        <dbReference type="Proteomes" id="UP000637980"/>
    </source>
</evidence>
<dbReference type="RefSeq" id="WP_189436414.1">
    <property type="nucleotide sequence ID" value="NZ_BMXE01000003.1"/>
</dbReference>
<dbReference type="EMBL" id="BMXE01000003">
    <property type="protein sequence ID" value="GHB29661.1"/>
    <property type="molecule type" value="Genomic_DNA"/>
</dbReference>
<dbReference type="Pfam" id="PF01230">
    <property type="entry name" value="HIT"/>
    <property type="match status" value="1"/>
</dbReference>
<dbReference type="InterPro" id="IPR011146">
    <property type="entry name" value="HIT-like"/>
</dbReference>
<gene>
    <name evidence="3" type="ORF">GCM10007094_17520</name>
</gene>
<dbReference type="PROSITE" id="PS51084">
    <property type="entry name" value="HIT_2"/>
    <property type="match status" value="1"/>
</dbReference>
<comment type="caution">
    <text evidence="3">The sequence shown here is derived from an EMBL/GenBank/DDBJ whole genome shotgun (WGS) entry which is preliminary data.</text>
</comment>
<evidence type="ECO:0000259" key="2">
    <source>
        <dbReference type="PROSITE" id="PS51084"/>
    </source>
</evidence>
<organism evidence="3 4">
    <name type="scientific">Pseudovibrio japonicus</name>
    <dbReference type="NCBI Taxonomy" id="366534"/>
    <lineage>
        <taxon>Bacteria</taxon>
        <taxon>Pseudomonadati</taxon>
        <taxon>Pseudomonadota</taxon>
        <taxon>Alphaproteobacteria</taxon>
        <taxon>Hyphomicrobiales</taxon>
        <taxon>Stappiaceae</taxon>
        <taxon>Pseudovibrio</taxon>
    </lineage>
</organism>